<reference evidence="3" key="1">
    <citation type="submission" date="2018-05" db="EMBL/GenBank/DDBJ databases">
        <authorList>
            <person name="Lanie J.A."/>
            <person name="Ng W.-L."/>
            <person name="Kazmierczak K.M."/>
            <person name="Andrzejewski T.M."/>
            <person name="Davidsen T.M."/>
            <person name="Wayne K.J."/>
            <person name="Tettelin H."/>
            <person name="Glass J.I."/>
            <person name="Rusch D."/>
            <person name="Podicherti R."/>
            <person name="Tsui H.-C.T."/>
            <person name="Winkler M.E."/>
        </authorList>
    </citation>
    <scope>NUCLEOTIDE SEQUENCE</scope>
</reference>
<accession>A0A381UG54</accession>
<dbReference type="Pfam" id="PF01547">
    <property type="entry name" value="SBP_bac_1"/>
    <property type="match status" value="1"/>
</dbReference>
<evidence type="ECO:0000256" key="2">
    <source>
        <dbReference type="ARBA" id="ARBA00022729"/>
    </source>
</evidence>
<protein>
    <recommendedName>
        <fullName evidence="4">Iron ABC transporter substrate-binding protein</fullName>
    </recommendedName>
</protein>
<dbReference type="AlphaFoldDB" id="A0A381UG54"/>
<dbReference type="Gene3D" id="3.40.190.10">
    <property type="entry name" value="Periplasmic binding protein-like II"/>
    <property type="match status" value="2"/>
</dbReference>
<dbReference type="SUPFAM" id="SSF53850">
    <property type="entry name" value="Periplasmic binding protein-like II"/>
    <property type="match status" value="1"/>
</dbReference>
<dbReference type="EMBL" id="UINC01006381">
    <property type="protein sequence ID" value="SVA27186.1"/>
    <property type="molecule type" value="Genomic_DNA"/>
</dbReference>
<dbReference type="PROSITE" id="PS51257">
    <property type="entry name" value="PROKAR_LIPOPROTEIN"/>
    <property type="match status" value="1"/>
</dbReference>
<name>A0A381UG54_9ZZZZ</name>
<dbReference type="PANTHER" id="PTHR30006">
    <property type="entry name" value="THIAMINE-BINDING PERIPLASMIC PROTEIN-RELATED"/>
    <property type="match status" value="1"/>
</dbReference>
<dbReference type="InterPro" id="IPR026045">
    <property type="entry name" value="Ferric-bd"/>
</dbReference>
<dbReference type="PIRSF" id="PIRSF002825">
    <property type="entry name" value="CfbpA"/>
    <property type="match status" value="1"/>
</dbReference>
<evidence type="ECO:0008006" key="4">
    <source>
        <dbReference type="Google" id="ProtNLM"/>
    </source>
</evidence>
<dbReference type="GO" id="GO:0030288">
    <property type="term" value="C:outer membrane-bounded periplasmic space"/>
    <property type="evidence" value="ECO:0007669"/>
    <property type="project" value="TreeGrafter"/>
</dbReference>
<keyword evidence="2" id="KW-0732">Signal</keyword>
<proteinExistence type="inferred from homology"/>
<dbReference type="PANTHER" id="PTHR30006:SF15">
    <property type="entry name" value="IRON-UTILIZATION PERIPLASMIC PROTEIN"/>
    <property type="match status" value="1"/>
</dbReference>
<comment type="similarity">
    <text evidence="1">Belongs to the bacterial solute-binding protein 1 family.</text>
</comment>
<evidence type="ECO:0000256" key="1">
    <source>
        <dbReference type="ARBA" id="ARBA00008520"/>
    </source>
</evidence>
<gene>
    <name evidence="3" type="ORF">METZ01_LOCUS80040</name>
</gene>
<dbReference type="CDD" id="cd13543">
    <property type="entry name" value="PBP2_Fbp"/>
    <property type="match status" value="1"/>
</dbReference>
<sequence length="341" mass="36626">MDSRAQKRIGFWGILAFLVSTVFLSACGDSGDGAGSLTVYSGRSDTLVAPLIERFIEETGIDVKVKYAGTPQLAATLLEEGSNSPADVFYAQDPGGLGAVSGLLALLKSDVLTMVPQWAVSAENVWVGVSGRARTVVYNTDLLTPTDLPDDLTGFAEPKWKGRIGWAPTNASFQTMVTVMRVIWGEEKTAQWLRNIQANDPKVYPKNTPIVAATAAGEIEVGLVNHYYLHRFLAEEGESFRARNFHPPAGGPGSIVMVSGVGILSSSDNKGNAQRFIDFLLSEESQRYFVEETFEYPLAAGIPVADGVIPLSEVNNPDLSSTALSDLEGTQALLRKEGVIP</sequence>
<dbReference type="InterPro" id="IPR006059">
    <property type="entry name" value="SBP"/>
</dbReference>
<organism evidence="3">
    <name type="scientific">marine metagenome</name>
    <dbReference type="NCBI Taxonomy" id="408172"/>
    <lineage>
        <taxon>unclassified sequences</taxon>
        <taxon>metagenomes</taxon>
        <taxon>ecological metagenomes</taxon>
    </lineage>
</organism>
<evidence type="ECO:0000313" key="3">
    <source>
        <dbReference type="EMBL" id="SVA27186.1"/>
    </source>
</evidence>